<sequence length="784" mass="84828">MKHKTPNSAAATAGAGVARAQTVALLLAAAGLAHAQTLPPPPVSPAPVTQYEYDAEGNPTKTVVAPATRALSTRHAYDSLSRRTSTTDAKAGVTQFSYDLLDQLTSVTDPRALATQYQPTGLGDVRQLTSPDTGITASTYDAAGNLKTRTDARGVLASYGYDELSRIKYVVYSKAGATNRSVSWTYDQTGTSFGAGIGRLTTAATADANTTFRYDALGRVVGTSQATSVGGTRTVSYAYDAAGNITSMTYPSGRVINFVRVNGQVRSINKEPPLTPFIDQIVMNANGQPESWVWSFPGSTPRAHQRVYDTNGRLVRHSLGNLVRDITYDDADRISRYTHYAAATAQPAPNYDQAFSYDELGRLTNVTAATNWSYTYDANGNRKASAAGSVARGYTVAATSNRLDALTNPARSMAYNPDGTTLSDTQSGSGANYTATYSLEGRLASMAQGSAAGVEFGYDAMGRRVWRSQWTGSPTNPRAITLYAYDLENHLIGEYKVDGSPIYEYIWLGDIPVVAINLGGNEFAAYAIHTDHLNTPRMLLEPGGALRWRWLGEPFGASPAEEQPTAARPALKFNLRFPGQQYEAFGGRFYNHFRDYDPTAGRYVQSDPIGLNGGINTYAYVGGNPLSYVDPQGLSFLGDVGGFAGGWAGRAGGVVVGEAIFPAGGGVPGAIVGGRVGAWGGRAAGEWLNNLIFSVPVEGKDEFAKETEYRRYKNICNNPPPPTGDHCQDKRNEIEWLKQCRDMRQEWDDRYWPKNHEGDIRSLTKAIKRLERILANSWDCQQCK</sequence>
<dbReference type="Pfam" id="PF05593">
    <property type="entry name" value="RHS_repeat"/>
    <property type="match status" value="3"/>
</dbReference>
<dbReference type="PANTHER" id="PTHR32305:SF15">
    <property type="entry name" value="PROTEIN RHSA-RELATED"/>
    <property type="match status" value="1"/>
</dbReference>
<reference evidence="4 5" key="1">
    <citation type="submission" date="2024-08" db="EMBL/GenBank/DDBJ databases">
        <authorList>
            <person name="Lu H."/>
        </authorList>
    </citation>
    <scope>NUCLEOTIDE SEQUENCE [LARGE SCALE GENOMIC DNA]</scope>
    <source>
        <strain evidence="4 5">DXS20W</strain>
    </source>
</reference>
<comment type="caution">
    <text evidence="4">The sequence shown here is derived from an EMBL/GenBank/DDBJ whole genome shotgun (WGS) entry which is preliminary data.</text>
</comment>
<dbReference type="PANTHER" id="PTHR32305">
    <property type="match status" value="1"/>
</dbReference>
<dbReference type="Proteomes" id="UP001606302">
    <property type="component" value="Unassembled WGS sequence"/>
</dbReference>
<dbReference type="NCBIfam" id="TIGR03696">
    <property type="entry name" value="Rhs_assc_core"/>
    <property type="match status" value="1"/>
</dbReference>
<feature type="signal peptide" evidence="2">
    <location>
        <begin position="1"/>
        <end position="35"/>
    </location>
</feature>
<dbReference type="InterPro" id="IPR050708">
    <property type="entry name" value="T6SS_VgrG/RHS"/>
</dbReference>
<dbReference type="NCBIfam" id="TIGR01643">
    <property type="entry name" value="YD_repeat_2x"/>
    <property type="match status" value="3"/>
</dbReference>
<dbReference type="InterPro" id="IPR056823">
    <property type="entry name" value="TEN-like_YD-shell"/>
</dbReference>
<accession>A0ABW7GNC9</accession>
<evidence type="ECO:0000256" key="2">
    <source>
        <dbReference type="SAM" id="SignalP"/>
    </source>
</evidence>
<feature type="domain" description="Teneurin-like YD-shell" evidence="3">
    <location>
        <begin position="326"/>
        <end position="607"/>
    </location>
</feature>
<evidence type="ECO:0000313" key="5">
    <source>
        <dbReference type="Proteomes" id="UP001606302"/>
    </source>
</evidence>
<name>A0ABW7GNC9_9BURK</name>
<proteinExistence type="predicted"/>
<dbReference type="Pfam" id="PF25023">
    <property type="entry name" value="TEN_YD-shell"/>
    <property type="match status" value="1"/>
</dbReference>
<evidence type="ECO:0000256" key="1">
    <source>
        <dbReference type="ARBA" id="ARBA00022737"/>
    </source>
</evidence>
<dbReference type="EMBL" id="JBIGHX010000006">
    <property type="protein sequence ID" value="MFG6463458.1"/>
    <property type="molecule type" value="Genomic_DNA"/>
</dbReference>
<evidence type="ECO:0000259" key="3">
    <source>
        <dbReference type="Pfam" id="PF25023"/>
    </source>
</evidence>
<keyword evidence="5" id="KW-1185">Reference proteome</keyword>
<evidence type="ECO:0000313" key="4">
    <source>
        <dbReference type="EMBL" id="MFG6463458.1"/>
    </source>
</evidence>
<keyword evidence="1" id="KW-0677">Repeat</keyword>
<dbReference type="Gene3D" id="2.180.10.10">
    <property type="entry name" value="RHS repeat-associated core"/>
    <property type="match status" value="2"/>
</dbReference>
<feature type="chain" id="PRO_5045734240" evidence="2">
    <location>
        <begin position="36"/>
        <end position="784"/>
    </location>
</feature>
<dbReference type="InterPro" id="IPR006530">
    <property type="entry name" value="YD"/>
</dbReference>
<dbReference type="RefSeq" id="WP_394512478.1">
    <property type="nucleotide sequence ID" value="NZ_JBIGHX010000006.1"/>
</dbReference>
<organism evidence="4 5">
    <name type="scientific">Pelomonas lactea</name>
    <dbReference type="NCBI Taxonomy" id="3299030"/>
    <lineage>
        <taxon>Bacteria</taxon>
        <taxon>Pseudomonadati</taxon>
        <taxon>Pseudomonadota</taxon>
        <taxon>Betaproteobacteria</taxon>
        <taxon>Burkholderiales</taxon>
        <taxon>Sphaerotilaceae</taxon>
        <taxon>Roseateles</taxon>
    </lineage>
</organism>
<dbReference type="InterPro" id="IPR031325">
    <property type="entry name" value="RHS_repeat"/>
</dbReference>
<dbReference type="PRINTS" id="PR00394">
    <property type="entry name" value="RHSPROTEIN"/>
</dbReference>
<keyword evidence="2" id="KW-0732">Signal</keyword>
<dbReference type="InterPro" id="IPR022385">
    <property type="entry name" value="Rhs_assc_core"/>
</dbReference>
<gene>
    <name evidence="4" type="ORF">ACG04Q_17925</name>
</gene>
<protein>
    <submittedName>
        <fullName evidence="4">RHS repeat domain-containing protein</fullName>
    </submittedName>
</protein>